<evidence type="ECO:0000259" key="1">
    <source>
        <dbReference type="Pfam" id="PF13546"/>
    </source>
</evidence>
<name>A0A6N9VBM8_STRMI</name>
<comment type="caution">
    <text evidence="2">The sequence shown here is derived from an EMBL/GenBank/DDBJ whole genome shotgun (WGS) entry which is preliminary data.</text>
</comment>
<feature type="domain" description="Transposase IS701-like DDE" evidence="1">
    <location>
        <begin position="25"/>
        <end position="252"/>
    </location>
</feature>
<dbReference type="Pfam" id="PF13546">
    <property type="entry name" value="DDE_5"/>
    <property type="match status" value="1"/>
</dbReference>
<sequence length="385" mass="41803">MGDRSLAHERPAFGVHSVSGFCDDVFGYLPRVDQRRWADIYVRGLLSTPGRKTVRHMARTLALPASASQALQHFVTASPWNWEAAQRELVRLAASSLSDPVWTSGTVLLEKRGSDSVGVGRHKDPSGRLVNCQVAIGLFLADDRASLPVSWRLLMDDAWCGDPERRRRARVPDSVTPLPAWALALDMVGQVAGPHAPGSAPMVFGLTAARDTARLARQPALRRRGFIIEVSSDQPLVAVSGPGGPPPGPEVTVTASEAARRAGLQHRMGGNRPLSVFVRLAPESGGSAGRQVLRLIAEPSVAEAGHRRFWITSLRDAGAETVRRLARRSVSTDATLRYMKSDLGLLDFEGRSFPGWHHHMTLASAAFHRRRPSRRSGPCVEALSA</sequence>
<dbReference type="PANTHER" id="PTHR33627">
    <property type="entry name" value="TRANSPOSASE"/>
    <property type="match status" value="1"/>
</dbReference>
<accession>A0A6N9VBM8</accession>
<dbReference type="InterPro" id="IPR039365">
    <property type="entry name" value="IS701-like"/>
</dbReference>
<gene>
    <name evidence="2" type="ORF">G3I39_18175</name>
</gene>
<organism evidence="2 3">
    <name type="scientific">Streptomyces microflavus</name>
    <name type="common">Streptomyces lipmanii</name>
    <dbReference type="NCBI Taxonomy" id="1919"/>
    <lineage>
        <taxon>Bacteria</taxon>
        <taxon>Bacillati</taxon>
        <taxon>Actinomycetota</taxon>
        <taxon>Actinomycetes</taxon>
        <taxon>Kitasatosporales</taxon>
        <taxon>Streptomycetaceae</taxon>
        <taxon>Streptomyces</taxon>
    </lineage>
</organism>
<dbReference type="InterPro" id="IPR038721">
    <property type="entry name" value="IS701-like_DDE_dom"/>
</dbReference>
<evidence type="ECO:0000313" key="2">
    <source>
        <dbReference type="EMBL" id="NEB68965.1"/>
    </source>
</evidence>
<dbReference type="Proteomes" id="UP000471648">
    <property type="component" value="Unassembled WGS sequence"/>
</dbReference>
<dbReference type="PANTHER" id="PTHR33627:SF1">
    <property type="entry name" value="TRANSPOSASE"/>
    <property type="match status" value="1"/>
</dbReference>
<dbReference type="EMBL" id="JAAGME010000798">
    <property type="protein sequence ID" value="NEB68965.1"/>
    <property type="molecule type" value="Genomic_DNA"/>
</dbReference>
<protein>
    <submittedName>
        <fullName evidence="2">Transposase</fullName>
    </submittedName>
</protein>
<dbReference type="RefSeq" id="WP_063835244.1">
    <property type="nucleotide sequence ID" value="NZ_JAAGME010000798.1"/>
</dbReference>
<reference evidence="2 3" key="1">
    <citation type="submission" date="2020-01" db="EMBL/GenBank/DDBJ databases">
        <title>Insect and environment-associated Actinomycetes.</title>
        <authorList>
            <person name="Currrie C."/>
            <person name="Chevrette M."/>
            <person name="Carlson C."/>
            <person name="Stubbendieck R."/>
            <person name="Wendt-Pienkowski E."/>
        </authorList>
    </citation>
    <scope>NUCLEOTIDE SEQUENCE [LARGE SCALE GENOMIC DNA]</scope>
    <source>
        <strain evidence="2 3">SID14438</strain>
    </source>
</reference>
<dbReference type="AlphaFoldDB" id="A0A6N9VBM8"/>
<proteinExistence type="predicted"/>
<evidence type="ECO:0000313" key="3">
    <source>
        <dbReference type="Proteomes" id="UP000471648"/>
    </source>
</evidence>